<dbReference type="AlphaFoldDB" id="A0A834J6D1"/>
<evidence type="ECO:0000256" key="1">
    <source>
        <dbReference type="SAM" id="MobiDB-lite"/>
    </source>
</evidence>
<keyword evidence="3" id="KW-1185">Reference proteome</keyword>
<feature type="region of interest" description="Disordered" evidence="1">
    <location>
        <begin position="277"/>
        <end position="341"/>
    </location>
</feature>
<feature type="compositionally biased region" description="Acidic residues" evidence="1">
    <location>
        <begin position="202"/>
        <end position="212"/>
    </location>
</feature>
<evidence type="ECO:0000313" key="3">
    <source>
        <dbReference type="Proteomes" id="UP000617340"/>
    </source>
</evidence>
<name>A0A834J6D1_VESGE</name>
<comment type="caution">
    <text evidence="2">The sequence shown here is derived from an EMBL/GenBank/DDBJ whole genome shotgun (WGS) entry which is preliminary data.</text>
</comment>
<protein>
    <submittedName>
        <fullName evidence="2">Uncharacterized protein</fullName>
    </submittedName>
</protein>
<sequence length="341" mass="38677">MLENVDESGFGFIFQREKMLLSTTRETRRRPHFPRPMLTEKKLEEKIESKSRSRIESAKRVGEKYPVKFDRDSSQDLSGERTRTIYIEGPPDPNAFEGARVKDVLVFLTPIKRIIRVSFVPTHTDEIVFHEGEGIVPRRVRETRRFSTIQNNGKRLSDVSQRQFGALLHPRDSKTERKGRAAKHEKRLSWASPLDGSRRKEEEEEEEEEEKEEKEKKEKFAANGVPLMNAFFVPGKQRGPGAISSGGRKALQACQELSKQRGIDTVTQWLPALLTNESAQGRRGTARNWPGAKVGRPSFERGIDSNLATSTKEGGPDGRPTRTAKQGANHAQRQTVPADHR</sequence>
<organism evidence="2 3">
    <name type="scientific">Vespula germanica</name>
    <name type="common">German yellow jacket</name>
    <name type="synonym">Paravespula germanica</name>
    <dbReference type="NCBI Taxonomy" id="30212"/>
    <lineage>
        <taxon>Eukaryota</taxon>
        <taxon>Metazoa</taxon>
        <taxon>Ecdysozoa</taxon>
        <taxon>Arthropoda</taxon>
        <taxon>Hexapoda</taxon>
        <taxon>Insecta</taxon>
        <taxon>Pterygota</taxon>
        <taxon>Neoptera</taxon>
        <taxon>Endopterygota</taxon>
        <taxon>Hymenoptera</taxon>
        <taxon>Apocrita</taxon>
        <taxon>Aculeata</taxon>
        <taxon>Vespoidea</taxon>
        <taxon>Vespidae</taxon>
        <taxon>Vespinae</taxon>
        <taxon>Vespula</taxon>
    </lineage>
</organism>
<feature type="compositionally biased region" description="Polar residues" evidence="1">
    <location>
        <begin position="146"/>
        <end position="163"/>
    </location>
</feature>
<accession>A0A834J6D1</accession>
<feature type="region of interest" description="Disordered" evidence="1">
    <location>
        <begin position="146"/>
        <end position="222"/>
    </location>
</feature>
<feature type="compositionally biased region" description="Polar residues" evidence="1">
    <location>
        <begin position="323"/>
        <end position="335"/>
    </location>
</feature>
<dbReference type="Proteomes" id="UP000617340">
    <property type="component" value="Unassembled WGS sequence"/>
</dbReference>
<reference evidence="2" key="1">
    <citation type="journal article" date="2020" name="G3 (Bethesda)">
        <title>High-Quality Assemblies for Three Invasive Social Wasps from the &lt;i&gt;Vespula&lt;/i&gt; Genus.</title>
        <authorList>
            <person name="Harrop T.W.R."/>
            <person name="Guhlin J."/>
            <person name="McLaughlin G.M."/>
            <person name="Permina E."/>
            <person name="Stockwell P."/>
            <person name="Gilligan J."/>
            <person name="Le Lec M.F."/>
            <person name="Gruber M.A.M."/>
            <person name="Quinn O."/>
            <person name="Lovegrove M."/>
            <person name="Duncan E.J."/>
            <person name="Remnant E.J."/>
            <person name="Van Eeckhoven J."/>
            <person name="Graham B."/>
            <person name="Knapp R.A."/>
            <person name="Langford K.W."/>
            <person name="Kronenberg Z."/>
            <person name="Press M.O."/>
            <person name="Eacker S.M."/>
            <person name="Wilson-Rankin E.E."/>
            <person name="Purcell J."/>
            <person name="Lester P.J."/>
            <person name="Dearden P.K."/>
        </authorList>
    </citation>
    <scope>NUCLEOTIDE SEQUENCE</scope>
    <source>
        <strain evidence="2">Linc-1</strain>
    </source>
</reference>
<dbReference type="EMBL" id="JACSDZ010000021">
    <property type="protein sequence ID" value="KAF7381941.1"/>
    <property type="molecule type" value="Genomic_DNA"/>
</dbReference>
<proteinExistence type="predicted"/>
<gene>
    <name evidence="2" type="ORF">HZH68_015814</name>
</gene>
<feature type="compositionally biased region" description="Basic and acidic residues" evidence="1">
    <location>
        <begin position="169"/>
        <end position="179"/>
    </location>
</feature>
<evidence type="ECO:0000313" key="2">
    <source>
        <dbReference type="EMBL" id="KAF7381941.1"/>
    </source>
</evidence>